<name>A0A7C4GFT2_UNCW3</name>
<evidence type="ECO:0000256" key="1">
    <source>
        <dbReference type="ARBA" id="ARBA00010641"/>
    </source>
</evidence>
<comment type="similarity">
    <text evidence="1 6">Belongs to the sigma-70 factor family. ECF subfamily.</text>
</comment>
<dbReference type="Pfam" id="PF08281">
    <property type="entry name" value="Sigma70_r4_2"/>
    <property type="match status" value="1"/>
</dbReference>
<dbReference type="InterPro" id="IPR000838">
    <property type="entry name" value="RNA_pol_sigma70_ECF_CS"/>
</dbReference>
<keyword evidence="2 6" id="KW-0805">Transcription regulation</keyword>
<dbReference type="InterPro" id="IPR013249">
    <property type="entry name" value="RNA_pol_sigma70_r4_t2"/>
</dbReference>
<keyword evidence="3 6" id="KW-0731">Sigma factor</keyword>
<dbReference type="InterPro" id="IPR013324">
    <property type="entry name" value="RNA_pol_sigma_r3/r4-like"/>
</dbReference>
<dbReference type="PANTHER" id="PTHR43133">
    <property type="entry name" value="RNA POLYMERASE ECF-TYPE SIGMA FACTO"/>
    <property type="match status" value="1"/>
</dbReference>
<dbReference type="SUPFAM" id="SSF88946">
    <property type="entry name" value="Sigma2 domain of RNA polymerase sigma factors"/>
    <property type="match status" value="1"/>
</dbReference>
<feature type="domain" description="RNA polymerase sigma factor 70 region 4 type 2" evidence="8">
    <location>
        <begin position="143"/>
        <end position="195"/>
    </location>
</feature>
<organism evidence="9">
    <name type="scientific">candidate division WOR-3 bacterium</name>
    <dbReference type="NCBI Taxonomy" id="2052148"/>
    <lineage>
        <taxon>Bacteria</taxon>
        <taxon>Bacteria division WOR-3</taxon>
    </lineage>
</organism>
<dbReference type="InterPro" id="IPR013325">
    <property type="entry name" value="RNA_pol_sigma_r2"/>
</dbReference>
<evidence type="ECO:0000256" key="5">
    <source>
        <dbReference type="ARBA" id="ARBA00023163"/>
    </source>
</evidence>
<evidence type="ECO:0000313" key="9">
    <source>
        <dbReference type="EMBL" id="HGK28541.1"/>
    </source>
</evidence>
<dbReference type="InterPro" id="IPR007627">
    <property type="entry name" value="RNA_pol_sigma70_r2"/>
</dbReference>
<sequence length="205" mass="23294">MNAGPRNNVLVSPVDTTGENEARPADLDLIRQAKAGDTMAFDELMRRYIGSIRRVAGSMLRNDPDADDVTQETFIRAFRSLRGFDERFQFYTWLRRIAVNLCFTCLKKRSRFRLVPLPVSDGESEAVDIEDPKSDADTSGLRHDIDTALGRLPADQRAVFVLRVDEEMSYNEIGEALGIPVGTVMSRLNRARARLRELLKEYMPR</sequence>
<dbReference type="Gene3D" id="1.10.1740.10">
    <property type="match status" value="1"/>
</dbReference>
<reference evidence="9" key="1">
    <citation type="journal article" date="2020" name="mSystems">
        <title>Genome- and Community-Level Interaction Insights into Carbon Utilization and Element Cycling Functions of Hydrothermarchaeota in Hydrothermal Sediment.</title>
        <authorList>
            <person name="Zhou Z."/>
            <person name="Liu Y."/>
            <person name="Xu W."/>
            <person name="Pan J."/>
            <person name="Luo Z.H."/>
            <person name="Li M."/>
        </authorList>
    </citation>
    <scope>NUCLEOTIDE SEQUENCE [LARGE SCALE GENOMIC DNA]</scope>
    <source>
        <strain evidence="9">SpSt-488</strain>
    </source>
</reference>
<dbReference type="NCBIfam" id="TIGR02937">
    <property type="entry name" value="sigma70-ECF"/>
    <property type="match status" value="1"/>
</dbReference>
<dbReference type="GO" id="GO:0016987">
    <property type="term" value="F:sigma factor activity"/>
    <property type="evidence" value="ECO:0007669"/>
    <property type="project" value="UniProtKB-KW"/>
</dbReference>
<dbReference type="PROSITE" id="PS01063">
    <property type="entry name" value="SIGMA70_ECF"/>
    <property type="match status" value="1"/>
</dbReference>
<feature type="domain" description="RNA polymerase sigma-70 region 2" evidence="7">
    <location>
        <begin position="44"/>
        <end position="111"/>
    </location>
</feature>
<dbReference type="GO" id="GO:0006352">
    <property type="term" value="P:DNA-templated transcription initiation"/>
    <property type="evidence" value="ECO:0007669"/>
    <property type="project" value="InterPro"/>
</dbReference>
<protein>
    <recommendedName>
        <fullName evidence="6">RNA polymerase sigma factor</fullName>
    </recommendedName>
</protein>
<evidence type="ECO:0000259" key="8">
    <source>
        <dbReference type="Pfam" id="PF08281"/>
    </source>
</evidence>
<dbReference type="PANTHER" id="PTHR43133:SF51">
    <property type="entry name" value="RNA POLYMERASE SIGMA FACTOR"/>
    <property type="match status" value="1"/>
</dbReference>
<evidence type="ECO:0000259" key="7">
    <source>
        <dbReference type="Pfam" id="PF04542"/>
    </source>
</evidence>
<dbReference type="InterPro" id="IPR036388">
    <property type="entry name" value="WH-like_DNA-bd_sf"/>
</dbReference>
<evidence type="ECO:0000256" key="2">
    <source>
        <dbReference type="ARBA" id="ARBA00023015"/>
    </source>
</evidence>
<evidence type="ECO:0000256" key="3">
    <source>
        <dbReference type="ARBA" id="ARBA00023082"/>
    </source>
</evidence>
<accession>A0A7C4GFT2</accession>
<dbReference type="InterPro" id="IPR014284">
    <property type="entry name" value="RNA_pol_sigma-70_dom"/>
</dbReference>
<dbReference type="InterPro" id="IPR039425">
    <property type="entry name" value="RNA_pol_sigma-70-like"/>
</dbReference>
<dbReference type="AlphaFoldDB" id="A0A7C4GFT2"/>
<proteinExistence type="inferred from homology"/>
<keyword evidence="4 6" id="KW-0238">DNA-binding</keyword>
<evidence type="ECO:0000256" key="6">
    <source>
        <dbReference type="RuleBase" id="RU000716"/>
    </source>
</evidence>
<comment type="caution">
    <text evidence="9">The sequence shown here is derived from an EMBL/GenBank/DDBJ whole genome shotgun (WGS) entry which is preliminary data.</text>
</comment>
<dbReference type="Gene3D" id="1.10.10.10">
    <property type="entry name" value="Winged helix-like DNA-binding domain superfamily/Winged helix DNA-binding domain"/>
    <property type="match status" value="1"/>
</dbReference>
<keyword evidence="5 6" id="KW-0804">Transcription</keyword>
<dbReference type="GO" id="GO:0003677">
    <property type="term" value="F:DNA binding"/>
    <property type="evidence" value="ECO:0007669"/>
    <property type="project" value="UniProtKB-KW"/>
</dbReference>
<dbReference type="Pfam" id="PF04542">
    <property type="entry name" value="Sigma70_r2"/>
    <property type="match status" value="1"/>
</dbReference>
<dbReference type="CDD" id="cd06171">
    <property type="entry name" value="Sigma70_r4"/>
    <property type="match status" value="1"/>
</dbReference>
<evidence type="ECO:0000256" key="4">
    <source>
        <dbReference type="ARBA" id="ARBA00023125"/>
    </source>
</evidence>
<dbReference type="SUPFAM" id="SSF88659">
    <property type="entry name" value="Sigma3 and sigma4 domains of RNA polymerase sigma factors"/>
    <property type="match status" value="1"/>
</dbReference>
<dbReference type="EMBL" id="DSUT01000131">
    <property type="protein sequence ID" value="HGK28541.1"/>
    <property type="molecule type" value="Genomic_DNA"/>
</dbReference>
<gene>
    <name evidence="9" type="ORF">ENS41_06250</name>
</gene>